<protein>
    <recommendedName>
        <fullName evidence="2">Pyridinium-3,5-bisthiocarboxylic acid mononucleotide nickel insertion protein</fullName>
        <shortName evidence="2">P2TMN nickel insertion protein</shortName>
        <ecNumber evidence="2">4.99.1.12</ecNumber>
    </recommendedName>
    <alternativeName>
        <fullName evidence="2">Nickel-pincer cofactor biosynthesis protein LarC</fullName>
    </alternativeName>
</protein>
<comment type="catalytic activity">
    <reaction evidence="2">
        <text>Ni(II)-pyridinium-3,5-bisthiocarboxylate mononucleotide = pyridinium-3,5-bisthiocarboxylate mononucleotide + Ni(2+)</text>
        <dbReference type="Rhea" id="RHEA:54784"/>
        <dbReference type="ChEBI" id="CHEBI:49786"/>
        <dbReference type="ChEBI" id="CHEBI:137372"/>
        <dbReference type="ChEBI" id="CHEBI:137373"/>
        <dbReference type="EC" id="4.99.1.12"/>
    </reaction>
</comment>
<dbReference type="Gene3D" id="3.10.20.300">
    <property type="entry name" value="mk0293 like domain"/>
    <property type="match status" value="1"/>
</dbReference>
<keyword evidence="5" id="KW-1185">Reference proteome</keyword>
<dbReference type="AlphaFoldDB" id="A0A5Q2RMG9"/>
<proteinExistence type="inferred from homology"/>
<feature type="region of interest" description="Disordered" evidence="3">
    <location>
        <begin position="381"/>
        <end position="406"/>
    </location>
</feature>
<dbReference type="EMBL" id="CP045851">
    <property type="protein sequence ID" value="QGG96664.1"/>
    <property type="molecule type" value="Genomic_DNA"/>
</dbReference>
<dbReference type="Proteomes" id="UP000334019">
    <property type="component" value="Chromosome"/>
</dbReference>
<sequence>MSATRVAWFHCFSGIAGDMALGALIDAGADVDEVRTILDGLDLPGWALDVEPVLRNGIGGTKAHVLQEPTNVVRTASHIAALLDDADLPDRVRRRAHAVFDALAVAEGRLHRQPPEQVHFHEVGAIDAIVDVVGTCAALEVLGIDEVACSPVANGLGTIRAAHGVLPNPAPAVVELLRGAPTVGLDVPVELTTPTGAAIVAALAGEWGPIPDMTIQSAGFGAGTRELDGRPNLVQVVVGDRTETLERGQPVTLLEVNVDDVTGEVLAHAVAALLDAGAHDAWVSPILMKKGRPAHKVSALADPALDAQVAQVMRDETGSFGVRAARLERWPSARSTEVVDLDGDPVRVKVGPGRAKAEFDDAAAIARRTGRPVRDVISHAEAEHHHAHDHPHPHPHPPGPEDTPPA</sequence>
<comment type="function">
    <text evidence="2">Involved in the biosynthesis of a nickel-pincer cofactor ((SCS)Ni(II) pincer complex). Binds Ni(2+), and functions in nickel delivery to pyridinium-3,5-bisthiocarboxylic acid mononucleotide (P2TMN), to form the mature cofactor. Is thus probably required for the activation of nickel-pincer cofactor-dependent enzymes.</text>
</comment>
<organism evidence="4 5">
    <name type="scientific">Actinomarinicola tropica</name>
    <dbReference type="NCBI Taxonomy" id="2789776"/>
    <lineage>
        <taxon>Bacteria</taxon>
        <taxon>Bacillati</taxon>
        <taxon>Actinomycetota</taxon>
        <taxon>Acidimicrobiia</taxon>
        <taxon>Acidimicrobiales</taxon>
        <taxon>Iamiaceae</taxon>
        <taxon>Actinomarinicola</taxon>
    </lineage>
</organism>
<accession>A0A5Q2RMG9</accession>
<evidence type="ECO:0000256" key="3">
    <source>
        <dbReference type="SAM" id="MobiDB-lite"/>
    </source>
</evidence>
<dbReference type="RefSeq" id="WP_153760768.1">
    <property type="nucleotide sequence ID" value="NZ_CP045851.1"/>
</dbReference>
<dbReference type="GO" id="GO:0016151">
    <property type="term" value="F:nickel cation binding"/>
    <property type="evidence" value="ECO:0007669"/>
    <property type="project" value="UniProtKB-UniRule"/>
</dbReference>
<dbReference type="InterPro" id="IPR002822">
    <property type="entry name" value="Ni_insertion"/>
</dbReference>
<dbReference type="EC" id="4.99.1.12" evidence="2"/>
<dbReference type="GO" id="GO:0051604">
    <property type="term" value="P:protein maturation"/>
    <property type="evidence" value="ECO:0007669"/>
    <property type="project" value="UniProtKB-UniRule"/>
</dbReference>
<dbReference type="PANTHER" id="PTHR36566:SF1">
    <property type="entry name" value="PYRIDINIUM-3,5-BISTHIOCARBOXYLIC ACID MONONUCLEOTIDE NICKEL INSERTION PROTEIN"/>
    <property type="match status" value="1"/>
</dbReference>
<dbReference type="Pfam" id="PF01969">
    <property type="entry name" value="Ni_insertion"/>
    <property type="match status" value="1"/>
</dbReference>
<evidence type="ECO:0000313" key="4">
    <source>
        <dbReference type="EMBL" id="QGG96664.1"/>
    </source>
</evidence>
<dbReference type="GO" id="GO:0016829">
    <property type="term" value="F:lyase activity"/>
    <property type="evidence" value="ECO:0007669"/>
    <property type="project" value="UniProtKB-UniRule"/>
</dbReference>
<dbReference type="KEGG" id="atq:GH723_17030"/>
<evidence type="ECO:0000313" key="5">
    <source>
        <dbReference type="Proteomes" id="UP000334019"/>
    </source>
</evidence>
<keyword evidence="1 2" id="KW-0533">Nickel</keyword>
<dbReference type="Gene3D" id="3.30.70.1380">
    <property type="entry name" value="Transcriptional regulatory protein pf0864 domain like"/>
    <property type="match status" value="1"/>
</dbReference>
<dbReference type="NCBIfam" id="TIGR00299">
    <property type="entry name" value="nickel pincer cofactor biosynthesis protein LarC"/>
    <property type="match status" value="1"/>
</dbReference>
<gene>
    <name evidence="2 4" type="primary">larC</name>
    <name evidence="4" type="ORF">GH723_17030</name>
</gene>
<feature type="compositionally biased region" description="Pro residues" evidence="3">
    <location>
        <begin position="396"/>
        <end position="406"/>
    </location>
</feature>
<reference evidence="4 5" key="1">
    <citation type="submission" date="2019-11" db="EMBL/GenBank/DDBJ databases">
        <authorList>
            <person name="He Y."/>
        </authorList>
    </citation>
    <scope>NUCLEOTIDE SEQUENCE [LARGE SCALE GENOMIC DNA]</scope>
    <source>
        <strain evidence="4 5">SCSIO 58843</strain>
    </source>
</reference>
<keyword evidence="2" id="KW-0456">Lyase</keyword>
<name>A0A5Q2RMG9_9ACTN</name>
<dbReference type="PANTHER" id="PTHR36566">
    <property type="entry name" value="NICKEL INSERTION PROTEIN-RELATED"/>
    <property type="match status" value="1"/>
</dbReference>
<evidence type="ECO:0000256" key="1">
    <source>
        <dbReference type="ARBA" id="ARBA00022596"/>
    </source>
</evidence>
<comment type="similarity">
    <text evidence="2">Belongs to the LarC family.</text>
</comment>
<feature type="compositionally biased region" description="Basic and acidic residues" evidence="3">
    <location>
        <begin position="381"/>
        <end position="392"/>
    </location>
</feature>
<dbReference type="HAMAP" id="MF_01074">
    <property type="entry name" value="LarC"/>
    <property type="match status" value="1"/>
</dbReference>
<evidence type="ECO:0000256" key="2">
    <source>
        <dbReference type="HAMAP-Rule" id="MF_01074"/>
    </source>
</evidence>